<feature type="transmembrane region" description="Helical" evidence="6">
    <location>
        <begin position="252"/>
        <end position="272"/>
    </location>
</feature>
<sequence>MNCPSRVDPIMPDGWNQNPNALNADSTTRADMNRIANARTRQDHRIDPADGAASEMELSERPAEEEGLGGRREGAGKGSVGVGEKGFTRNTGAATAGEVAGGENGDMRREGLRVGVVGGLGRKCWLYCASNYATDVAAGASFRFKLLFIVLMSNIFAIFLQSLCIKLGSVTGMNLAENCKAHLPPWLNYVLYFFAESAIIATDIAEVIGTAIALNILIKVPLVAGCAISIVDVLIILIFYRPSGSMRALRTFEIFVMCLVLGVVICFCFELSKIKAPVGDVFHGFVPSSTLIQSQALYQACGILGATVMPHSLYLGSGIVQPRLREFDDAHQPNSTVDIPDDASINSDIKYKPSLAAIQACMSYSIAELAISLFTFALFVNSAILIVAGASLYDHPEADNADLFSIHDLLARSIAPVAGTLFALALLLSGTSAGIVCTIAGQIVSEGQLNWTVKPWLRRLITRAISITPSIIIAGAVGREGLGRALEGSQVALRASI</sequence>
<dbReference type="GO" id="GO:0005384">
    <property type="term" value="F:manganese ion transmembrane transporter activity"/>
    <property type="evidence" value="ECO:0007669"/>
    <property type="project" value="TreeGrafter"/>
</dbReference>
<evidence type="ECO:0000313" key="8">
    <source>
        <dbReference type="Proteomes" id="UP001140513"/>
    </source>
</evidence>
<dbReference type="PRINTS" id="PR00447">
    <property type="entry name" value="NATRESASSCMP"/>
</dbReference>
<keyword evidence="8" id="KW-1185">Reference proteome</keyword>
<feature type="region of interest" description="Disordered" evidence="5">
    <location>
        <begin position="1"/>
        <end position="25"/>
    </location>
</feature>
<dbReference type="OrthoDB" id="409173at2759"/>
<keyword evidence="3 6" id="KW-1133">Transmembrane helix</keyword>
<protein>
    <submittedName>
        <fullName evidence="7">NRAMP-like transporter smf-3</fullName>
    </submittedName>
</protein>
<feature type="compositionally biased region" description="Basic and acidic residues" evidence="5">
    <location>
        <begin position="58"/>
        <end position="75"/>
    </location>
</feature>
<feature type="transmembrane region" description="Helical" evidence="6">
    <location>
        <begin position="220"/>
        <end position="240"/>
    </location>
</feature>
<evidence type="ECO:0000256" key="6">
    <source>
        <dbReference type="SAM" id="Phobius"/>
    </source>
</evidence>
<comment type="subcellular location">
    <subcellularLocation>
        <location evidence="1">Membrane</location>
        <topology evidence="1">Multi-pass membrane protein</topology>
    </subcellularLocation>
</comment>
<dbReference type="NCBIfam" id="NF037982">
    <property type="entry name" value="Nramp_1"/>
    <property type="match status" value="1"/>
</dbReference>
<organism evidence="7 8">
    <name type="scientific">Didymosphaeria variabile</name>
    <dbReference type="NCBI Taxonomy" id="1932322"/>
    <lineage>
        <taxon>Eukaryota</taxon>
        <taxon>Fungi</taxon>
        <taxon>Dikarya</taxon>
        <taxon>Ascomycota</taxon>
        <taxon>Pezizomycotina</taxon>
        <taxon>Dothideomycetes</taxon>
        <taxon>Pleosporomycetidae</taxon>
        <taxon>Pleosporales</taxon>
        <taxon>Massarineae</taxon>
        <taxon>Didymosphaeriaceae</taxon>
        <taxon>Didymosphaeria</taxon>
    </lineage>
</organism>
<dbReference type="GO" id="GO:0034755">
    <property type="term" value="P:iron ion transmembrane transport"/>
    <property type="evidence" value="ECO:0007669"/>
    <property type="project" value="TreeGrafter"/>
</dbReference>
<comment type="caution">
    <text evidence="7">The sequence shown here is derived from an EMBL/GenBank/DDBJ whole genome shotgun (WGS) entry which is preliminary data.</text>
</comment>
<feature type="compositionally biased region" description="Polar residues" evidence="5">
    <location>
        <begin position="15"/>
        <end position="25"/>
    </location>
</feature>
<feature type="transmembrane region" description="Helical" evidence="6">
    <location>
        <begin position="189"/>
        <end position="214"/>
    </location>
</feature>
<dbReference type="InterPro" id="IPR001046">
    <property type="entry name" value="NRAMP_fam"/>
</dbReference>
<dbReference type="Pfam" id="PF01566">
    <property type="entry name" value="Nramp"/>
    <property type="match status" value="1"/>
</dbReference>
<feature type="region of interest" description="Disordered" evidence="5">
    <location>
        <begin position="39"/>
        <end position="104"/>
    </location>
</feature>
<dbReference type="Proteomes" id="UP001140513">
    <property type="component" value="Unassembled WGS sequence"/>
</dbReference>
<reference evidence="7" key="1">
    <citation type="submission" date="2022-10" db="EMBL/GenBank/DDBJ databases">
        <title>Tapping the CABI collections for fungal endophytes: first genome assemblies for Collariella, Neodidymelliopsis, Ascochyta clinopodiicola, Didymella pomorum, Didymosphaeria variabile, Neocosmospora piperis and Neocucurbitaria cava.</title>
        <authorList>
            <person name="Hill R."/>
        </authorList>
    </citation>
    <scope>NUCLEOTIDE SEQUENCE</scope>
    <source>
        <strain evidence="7">IMI 356815</strain>
    </source>
</reference>
<dbReference type="EMBL" id="JAPEUX010000001">
    <property type="protein sequence ID" value="KAJ4359583.1"/>
    <property type="molecule type" value="Genomic_DNA"/>
</dbReference>
<keyword evidence="2 6" id="KW-0812">Transmembrane</keyword>
<evidence type="ECO:0000256" key="3">
    <source>
        <dbReference type="ARBA" id="ARBA00022989"/>
    </source>
</evidence>
<evidence type="ECO:0000256" key="4">
    <source>
        <dbReference type="ARBA" id="ARBA00023136"/>
    </source>
</evidence>
<evidence type="ECO:0000256" key="1">
    <source>
        <dbReference type="ARBA" id="ARBA00004141"/>
    </source>
</evidence>
<evidence type="ECO:0000256" key="5">
    <source>
        <dbReference type="SAM" id="MobiDB-lite"/>
    </source>
</evidence>
<gene>
    <name evidence="7" type="primary">SMF3</name>
    <name evidence="7" type="ORF">N0V89_000138</name>
</gene>
<dbReference type="PANTHER" id="PTHR11706:SF101">
    <property type="entry name" value="MANGANESE TRANSPORTER SMF1"/>
    <property type="match status" value="1"/>
</dbReference>
<dbReference type="NCBIfam" id="TIGR01197">
    <property type="entry name" value="nramp"/>
    <property type="match status" value="1"/>
</dbReference>
<proteinExistence type="predicted"/>
<accession>A0A9W9CEN2</accession>
<dbReference type="GO" id="GO:0030026">
    <property type="term" value="P:intracellular manganese ion homeostasis"/>
    <property type="evidence" value="ECO:0007669"/>
    <property type="project" value="TreeGrafter"/>
</dbReference>
<feature type="transmembrane region" description="Helical" evidence="6">
    <location>
        <begin position="369"/>
        <end position="393"/>
    </location>
</feature>
<keyword evidence="4 6" id="KW-0472">Membrane</keyword>
<feature type="transmembrane region" description="Helical" evidence="6">
    <location>
        <begin position="413"/>
        <end position="439"/>
    </location>
</feature>
<dbReference type="AlphaFoldDB" id="A0A9W9CEN2"/>
<dbReference type="GO" id="GO:0015086">
    <property type="term" value="F:cadmium ion transmembrane transporter activity"/>
    <property type="evidence" value="ECO:0007669"/>
    <property type="project" value="TreeGrafter"/>
</dbReference>
<dbReference type="GO" id="GO:0005886">
    <property type="term" value="C:plasma membrane"/>
    <property type="evidence" value="ECO:0007669"/>
    <property type="project" value="TreeGrafter"/>
</dbReference>
<name>A0A9W9CEN2_9PLEO</name>
<dbReference type="PANTHER" id="PTHR11706">
    <property type="entry name" value="SOLUTE CARRIER PROTEIN FAMILY 11 MEMBER"/>
    <property type="match status" value="1"/>
</dbReference>
<evidence type="ECO:0000256" key="2">
    <source>
        <dbReference type="ARBA" id="ARBA00022692"/>
    </source>
</evidence>
<evidence type="ECO:0000313" key="7">
    <source>
        <dbReference type="EMBL" id="KAJ4359583.1"/>
    </source>
</evidence>
<dbReference type="GeneID" id="80903668"/>
<feature type="transmembrane region" description="Helical" evidence="6">
    <location>
        <begin position="146"/>
        <end position="168"/>
    </location>
</feature>
<dbReference type="RefSeq" id="XP_056075785.1">
    <property type="nucleotide sequence ID" value="XM_056208963.1"/>
</dbReference>